<proteinExistence type="predicted"/>
<reference evidence="1" key="1">
    <citation type="submission" date="2020-05" db="EMBL/GenBank/DDBJ databases">
        <authorList>
            <person name="Chiriac C."/>
            <person name="Salcher M."/>
            <person name="Ghai R."/>
            <person name="Kavagutti S V."/>
        </authorList>
    </citation>
    <scope>NUCLEOTIDE SEQUENCE</scope>
</reference>
<sequence length="240" mass="26038">MLAGMPAVGSFHLVRSTSALRAMARLGTDRRMLGAVPGLRFWRLLGTGSGSDTGPGADLRRTALFAIWDDEASLEAFHVRMAARWAEADEAWHVRLRALGGHGAWRGRAVLDELQPASAGAAASPVAIITRADVRLRSWRPFRAAGRPVSEELQGADGLLAVVGIGEAPVGRLGTFSLWRDLAAARAYATAMPGHREVVRRTRSEHWYGEELFARFEPYASAGSWDGRDPLRARTGTNMP</sequence>
<protein>
    <submittedName>
        <fullName evidence="1">Unannotated protein</fullName>
    </submittedName>
</protein>
<evidence type="ECO:0000313" key="1">
    <source>
        <dbReference type="EMBL" id="CAB4547468.1"/>
    </source>
</evidence>
<dbReference type="AlphaFoldDB" id="A0A6J6CBJ7"/>
<dbReference type="InterPro" id="IPR049574">
    <property type="entry name" value="CrtA-like"/>
</dbReference>
<dbReference type="EMBL" id="CAEZSR010000018">
    <property type="protein sequence ID" value="CAB4547468.1"/>
    <property type="molecule type" value="Genomic_DNA"/>
</dbReference>
<gene>
    <name evidence="1" type="ORF">UFOPK1493_00787</name>
</gene>
<accession>A0A6J6CBJ7</accession>
<dbReference type="CDD" id="cd21650">
    <property type="entry name" value="CrtA-like"/>
    <property type="match status" value="1"/>
</dbReference>
<name>A0A6J6CBJ7_9ZZZZ</name>
<organism evidence="1">
    <name type="scientific">freshwater metagenome</name>
    <dbReference type="NCBI Taxonomy" id="449393"/>
    <lineage>
        <taxon>unclassified sequences</taxon>
        <taxon>metagenomes</taxon>
        <taxon>ecological metagenomes</taxon>
    </lineage>
</organism>